<dbReference type="EMBL" id="BAAAGF010000002">
    <property type="protein sequence ID" value="GAA0742131.1"/>
    <property type="molecule type" value="Genomic_DNA"/>
</dbReference>
<evidence type="ECO:0000313" key="4">
    <source>
        <dbReference type="Proteomes" id="UP001500736"/>
    </source>
</evidence>
<dbReference type="Gene3D" id="3.40.50.1980">
    <property type="entry name" value="Nitrogenase molybdenum iron protein domain"/>
    <property type="match status" value="2"/>
</dbReference>
<sequence length="264" mass="30327">MMYKDQLNRALQFKTTPKRIVSLVPSLTELICDLGLEAYLVGVTKFCVHPQHIRTNVAVVGGTKQVHIDKIEALQPDIILCNKEENTQDIVENCSVVAQVHISDIYTIDDCLALIIMYGELFAVEQKAQELVKTITAKKADFLKTIDNKPKPKVAYLIWKNPWMVAAQQTFIDYMLSINKFENVFGALQRYPEVDLKDEKFKDAEYVFLSTEPYPFKESDAIAIQASYPNIKVILVDGELFSWYGSRLIKAFDYFKKLHQEYLN</sequence>
<accession>A0ABN1JL59</accession>
<gene>
    <name evidence="3" type="ORF">GCM10009431_13840</name>
</gene>
<dbReference type="Pfam" id="PF01497">
    <property type="entry name" value="Peripla_BP_2"/>
    <property type="match status" value="1"/>
</dbReference>
<reference evidence="3 4" key="1">
    <citation type="journal article" date="2019" name="Int. J. Syst. Evol. Microbiol.">
        <title>The Global Catalogue of Microorganisms (GCM) 10K type strain sequencing project: providing services to taxonomists for standard genome sequencing and annotation.</title>
        <authorList>
            <consortium name="The Broad Institute Genomics Platform"/>
            <consortium name="The Broad Institute Genome Sequencing Center for Infectious Disease"/>
            <person name="Wu L."/>
            <person name="Ma J."/>
        </authorList>
    </citation>
    <scope>NUCLEOTIDE SEQUENCE [LARGE SCALE GENOMIC DNA]</scope>
    <source>
        <strain evidence="3 4">JCM 15976</strain>
    </source>
</reference>
<dbReference type="PANTHER" id="PTHR30535:SF35">
    <property type="entry name" value="PERIPLASMIC BINDING PROTEIN"/>
    <property type="match status" value="1"/>
</dbReference>
<dbReference type="PANTHER" id="PTHR30535">
    <property type="entry name" value="VITAMIN B12-BINDING PROTEIN"/>
    <property type="match status" value="1"/>
</dbReference>
<proteinExistence type="predicted"/>
<keyword evidence="3" id="KW-0675">Receptor</keyword>
<keyword evidence="4" id="KW-1185">Reference proteome</keyword>
<comment type="caution">
    <text evidence="3">The sequence shown here is derived from an EMBL/GenBank/DDBJ whole genome shotgun (WGS) entry which is preliminary data.</text>
</comment>
<evidence type="ECO:0000256" key="1">
    <source>
        <dbReference type="ARBA" id="ARBA00022729"/>
    </source>
</evidence>
<organism evidence="3 4">
    <name type="scientific">Gaetbulibacter jejuensis</name>
    <dbReference type="NCBI Taxonomy" id="584607"/>
    <lineage>
        <taxon>Bacteria</taxon>
        <taxon>Pseudomonadati</taxon>
        <taxon>Bacteroidota</taxon>
        <taxon>Flavobacteriia</taxon>
        <taxon>Flavobacteriales</taxon>
        <taxon>Flavobacteriaceae</taxon>
        <taxon>Gaetbulibacter</taxon>
    </lineage>
</organism>
<feature type="domain" description="Fe/B12 periplasmic-binding" evidence="2">
    <location>
        <begin position="19"/>
        <end position="264"/>
    </location>
</feature>
<dbReference type="InterPro" id="IPR050902">
    <property type="entry name" value="ABC_Transporter_SBP"/>
</dbReference>
<dbReference type="Proteomes" id="UP001500736">
    <property type="component" value="Unassembled WGS sequence"/>
</dbReference>
<dbReference type="RefSeq" id="WP_343796932.1">
    <property type="nucleotide sequence ID" value="NZ_BAAAGF010000002.1"/>
</dbReference>
<dbReference type="InterPro" id="IPR002491">
    <property type="entry name" value="ABC_transptr_periplasmic_BD"/>
</dbReference>
<dbReference type="NCBIfam" id="NF038402">
    <property type="entry name" value="TroA_like"/>
    <property type="match status" value="1"/>
</dbReference>
<evidence type="ECO:0000313" key="3">
    <source>
        <dbReference type="EMBL" id="GAA0742131.1"/>
    </source>
</evidence>
<dbReference type="PROSITE" id="PS50983">
    <property type="entry name" value="FE_B12_PBP"/>
    <property type="match status" value="1"/>
</dbReference>
<dbReference type="SUPFAM" id="SSF53807">
    <property type="entry name" value="Helical backbone' metal receptor"/>
    <property type="match status" value="1"/>
</dbReference>
<protein>
    <submittedName>
        <fullName evidence="3">Helical backbone metal receptor</fullName>
    </submittedName>
</protein>
<evidence type="ECO:0000259" key="2">
    <source>
        <dbReference type="PROSITE" id="PS50983"/>
    </source>
</evidence>
<name>A0ABN1JL59_9FLAO</name>
<keyword evidence="1" id="KW-0732">Signal</keyword>
<dbReference type="InterPro" id="IPR054828">
    <property type="entry name" value="Vit_B12_bind_prot"/>
</dbReference>